<dbReference type="GO" id="GO:0022857">
    <property type="term" value="F:transmembrane transporter activity"/>
    <property type="evidence" value="ECO:0007669"/>
    <property type="project" value="InterPro"/>
</dbReference>
<dbReference type="Pfam" id="PF07690">
    <property type="entry name" value="MFS_1"/>
    <property type="match status" value="1"/>
</dbReference>
<dbReference type="Gene3D" id="1.20.1720.10">
    <property type="entry name" value="Multidrug resistance protein D"/>
    <property type="match status" value="1"/>
</dbReference>
<dbReference type="PROSITE" id="PS50850">
    <property type="entry name" value="MFS"/>
    <property type="match status" value="1"/>
</dbReference>
<feature type="transmembrane region" description="Helical" evidence="5">
    <location>
        <begin position="177"/>
        <end position="196"/>
    </location>
</feature>
<organism evidence="7 8">
    <name type="scientific">Pelagimonas phthalicica</name>
    <dbReference type="NCBI Taxonomy" id="1037362"/>
    <lineage>
        <taxon>Bacteria</taxon>
        <taxon>Pseudomonadati</taxon>
        <taxon>Pseudomonadota</taxon>
        <taxon>Alphaproteobacteria</taxon>
        <taxon>Rhodobacterales</taxon>
        <taxon>Roseobacteraceae</taxon>
        <taxon>Pelagimonas</taxon>
    </lineage>
</organism>
<dbReference type="RefSeq" id="WP_099244425.1">
    <property type="nucleotide sequence ID" value="NZ_FXXP01000001.1"/>
</dbReference>
<keyword evidence="4 5" id="KW-0472">Membrane</keyword>
<dbReference type="CDD" id="cd17321">
    <property type="entry name" value="MFS_MMR_MDR_like"/>
    <property type="match status" value="1"/>
</dbReference>
<dbReference type="PANTHER" id="PTHR42718">
    <property type="entry name" value="MAJOR FACILITATOR SUPERFAMILY MULTIDRUG TRANSPORTER MFSC"/>
    <property type="match status" value="1"/>
</dbReference>
<dbReference type="PRINTS" id="PR01036">
    <property type="entry name" value="TCRTETB"/>
</dbReference>
<dbReference type="InterPro" id="IPR011701">
    <property type="entry name" value="MFS"/>
</dbReference>
<feature type="transmembrane region" description="Helical" evidence="5">
    <location>
        <begin position="20"/>
        <end position="41"/>
    </location>
</feature>
<feature type="transmembrane region" description="Helical" evidence="5">
    <location>
        <begin position="208"/>
        <end position="228"/>
    </location>
</feature>
<evidence type="ECO:0000256" key="5">
    <source>
        <dbReference type="SAM" id="Phobius"/>
    </source>
</evidence>
<reference evidence="8" key="1">
    <citation type="submission" date="2017-05" db="EMBL/GenBank/DDBJ databases">
        <authorList>
            <person name="Rodrigo-Torres L."/>
            <person name="Arahal R. D."/>
            <person name="Lucena T."/>
        </authorList>
    </citation>
    <scope>NUCLEOTIDE SEQUENCE [LARGE SCALE GENOMIC DNA]</scope>
    <source>
        <strain evidence="8">CECT 8649</strain>
    </source>
</reference>
<feature type="transmembrane region" description="Helical" evidence="5">
    <location>
        <begin position="440"/>
        <end position="461"/>
    </location>
</feature>
<evidence type="ECO:0000313" key="7">
    <source>
        <dbReference type="EMBL" id="SMX27912.1"/>
    </source>
</evidence>
<keyword evidence="3 5" id="KW-1133">Transmembrane helix</keyword>
<feature type="transmembrane region" description="Helical" evidence="5">
    <location>
        <begin position="234"/>
        <end position="256"/>
    </location>
</feature>
<feature type="transmembrane region" description="Helical" evidence="5">
    <location>
        <begin position="142"/>
        <end position="165"/>
    </location>
</feature>
<dbReference type="OrthoDB" id="2414439at2"/>
<feature type="transmembrane region" description="Helical" evidence="5">
    <location>
        <begin position="371"/>
        <end position="392"/>
    </location>
</feature>
<dbReference type="Gene3D" id="1.20.1250.20">
    <property type="entry name" value="MFS general substrate transporter like domains"/>
    <property type="match status" value="1"/>
</dbReference>
<dbReference type="InterPro" id="IPR036259">
    <property type="entry name" value="MFS_trans_sf"/>
</dbReference>
<feature type="transmembrane region" description="Helical" evidence="5">
    <location>
        <begin position="313"/>
        <end position="333"/>
    </location>
</feature>
<dbReference type="PANTHER" id="PTHR42718:SF39">
    <property type="entry name" value="ACTINORHODIN TRANSPORTER-RELATED"/>
    <property type="match status" value="1"/>
</dbReference>
<feature type="transmembrane region" description="Helical" evidence="5">
    <location>
        <begin position="84"/>
        <end position="111"/>
    </location>
</feature>
<feature type="transmembrane region" description="Helical" evidence="5">
    <location>
        <begin position="53"/>
        <end position="72"/>
    </location>
</feature>
<dbReference type="EMBL" id="FXXP01000001">
    <property type="protein sequence ID" value="SMX27912.1"/>
    <property type="molecule type" value="Genomic_DNA"/>
</dbReference>
<dbReference type="InterPro" id="IPR020846">
    <property type="entry name" value="MFS_dom"/>
</dbReference>
<evidence type="ECO:0000259" key="6">
    <source>
        <dbReference type="PROSITE" id="PS50850"/>
    </source>
</evidence>
<proteinExistence type="predicted"/>
<feature type="transmembrane region" description="Helical" evidence="5">
    <location>
        <begin position="418"/>
        <end position="434"/>
    </location>
</feature>
<feature type="transmembrane region" description="Helical" evidence="5">
    <location>
        <begin position="277"/>
        <end position="301"/>
    </location>
</feature>
<keyword evidence="2 5" id="KW-0812">Transmembrane</keyword>
<keyword evidence="8" id="KW-1185">Reference proteome</keyword>
<evidence type="ECO:0000313" key="8">
    <source>
        <dbReference type="Proteomes" id="UP000225972"/>
    </source>
</evidence>
<evidence type="ECO:0000256" key="3">
    <source>
        <dbReference type="ARBA" id="ARBA00022989"/>
    </source>
</evidence>
<sequence length="486" mass="51112">MPHQGTNLVSTGARRWGAVWALLLAAFVAMLDVTMVNLALPNIAQDFAISGSQAQWVLLAYLIPLAAFLLPMGRFGDALGRRRLFCVGVAAFAMGACLAACSPTSAILVAARTLQGIGAACLMPQILALINVTLPPDQRRRAFGYFGMISAMGAIAGPVFGGVFLELDLFGLGWRFVFLPSIPACAVAFLVALLCLDKDEFVRKHTMDVWQGALSICAIAGVVFAVAQGRVLGWPIWLLAMILISLGLISYMLVCQARGRSPRLMPLIPRELLRSKVFCFSAAMVLLTFSGIAGVPFLLAITLQQGPQFSPGSVASTLVVHPLFATLGAYLAGRFTPKTPWKLPLLGSLAVCTGVALLVILFQAFQDEIRTLHLVFPLSLVGVGIGVSNVALMSTAMSEVAGADAGAASGVLQTSQQIGISLSIAIVGGLYFGHAQSPTMLSAAIALLFPSLVFAGASLLFGAAQRWYSLKTNGGVAGKMAAEENR</sequence>
<evidence type="ECO:0000256" key="1">
    <source>
        <dbReference type="ARBA" id="ARBA00004141"/>
    </source>
</evidence>
<comment type="subcellular location">
    <subcellularLocation>
        <location evidence="1">Membrane</location>
        <topology evidence="1">Multi-pass membrane protein</topology>
    </subcellularLocation>
</comment>
<dbReference type="Proteomes" id="UP000225972">
    <property type="component" value="Unassembled WGS sequence"/>
</dbReference>
<evidence type="ECO:0000256" key="2">
    <source>
        <dbReference type="ARBA" id="ARBA00022692"/>
    </source>
</evidence>
<gene>
    <name evidence="7" type="primary">qacA</name>
    <name evidence="7" type="ORF">TRP8649_02024</name>
</gene>
<feature type="domain" description="Major facilitator superfamily (MFS) profile" evidence="6">
    <location>
        <begin position="18"/>
        <end position="468"/>
    </location>
</feature>
<feature type="transmembrane region" description="Helical" evidence="5">
    <location>
        <begin position="345"/>
        <end position="365"/>
    </location>
</feature>
<evidence type="ECO:0000256" key="4">
    <source>
        <dbReference type="ARBA" id="ARBA00023136"/>
    </source>
</evidence>
<feature type="transmembrane region" description="Helical" evidence="5">
    <location>
        <begin position="117"/>
        <end position="135"/>
    </location>
</feature>
<dbReference type="SUPFAM" id="SSF103473">
    <property type="entry name" value="MFS general substrate transporter"/>
    <property type="match status" value="2"/>
</dbReference>
<name>A0A238JD73_9RHOB</name>
<protein>
    <submittedName>
        <fullName evidence="7">Antiseptic resistance protein</fullName>
    </submittedName>
</protein>
<dbReference type="AlphaFoldDB" id="A0A238JD73"/>
<accession>A0A238JD73</accession>
<dbReference type="GO" id="GO:0016020">
    <property type="term" value="C:membrane"/>
    <property type="evidence" value="ECO:0007669"/>
    <property type="project" value="UniProtKB-SubCell"/>
</dbReference>